<keyword evidence="2" id="KW-1185">Reference proteome</keyword>
<organism evidence="1 2">
    <name type="scientific">Pedobacter duraquae</name>
    <dbReference type="NCBI Taxonomy" id="425511"/>
    <lineage>
        <taxon>Bacteria</taxon>
        <taxon>Pseudomonadati</taxon>
        <taxon>Bacteroidota</taxon>
        <taxon>Sphingobacteriia</taxon>
        <taxon>Sphingobacteriales</taxon>
        <taxon>Sphingobacteriaceae</taxon>
        <taxon>Pedobacter</taxon>
    </lineage>
</organism>
<dbReference type="AlphaFoldDB" id="A0A4R6INP2"/>
<gene>
    <name evidence="1" type="ORF">CLV32_0170</name>
</gene>
<dbReference type="EMBL" id="SNWM01000001">
    <property type="protein sequence ID" value="TDO23884.1"/>
    <property type="molecule type" value="Genomic_DNA"/>
</dbReference>
<protein>
    <submittedName>
        <fullName evidence="1">Uncharacterized protein</fullName>
    </submittedName>
</protein>
<sequence length="329" mass="37920">MRSNLQRYFLLGLVIFVIACKPTKETEKLSVLSNQLNDSVYVWEKSKLRYADQYHSYLLATSKDTSIHTTKALENTYYPWKVNLDKESAASFLLYLEKNLAAEKDYKSAFGELPSIGAEYIPSERNFIMADLLTCKLSKYNLTNSKGQKITIDEEDVSINKNVGAINFTLAKWDLQGQKIKGEVTLDITLPYHIYNINLKPVDGAKTFDFGTTKINVLRFENNVLHYAVEDDLGYSTDILVDSCMSSKNRISFPRYFYNKLIARPNLSYKQFINDSTYFELGKKWKKDSKRVRVVYFESCDPGIIYLYGYQRTEVLKKSITIPIDAIVN</sequence>
<comment type="caution">
    <text evidence="1">The sequence shown here is derived from an EMBL/GenBank/DDBJ whole genome shotgun (WGS) entry which is preliminary data.</text>
</comment>
<proteinExistence type="predicted"/>
<evidence type="ECO:0000313" key="1">
    <source>
        <dbReference type="EMBL" id="TDO23884.1"/>
    </source>
</evidence>
<dbReference type="Proteomes" id="UP000295499">
    <property type="component" value="Unassembled WGS sequence"/>
</dbReference>
<dbReference type="PROSITE" id="PS51257">
    <property type="entry name" value="PROKAR_LIPOPROTEIN"/>
    <property type="match status" value="1"/>
</dbReference>
<dbReference type="RefSeq" id="WP_133551424.1">
    <property type="nucleotide sequence ID" value="NZ_SNWM01000001.1"/>
</dbReference>
<accession>A0A4R6INP2</accession>
<name>A0A4R6INP2_9SPHI</name>
<evidence type="ECO:0000313" key="2">
    <source>
        <dbReference type="Proteomes" id="UP000295499"/>
    </source>
</evidence>
<reference evidence="1 2" key="1">
    <citation type="submission" date="2019-03" db="EMBL/GenBank/DDBJ databases">
        <title>Genomic Encyclopedia of Archaeal and Bacterial Type Strains, Phase II (KMG-II): from individual species to whole genera.</title>
        <authorList>
            <person name="Goeker M."/>
        </authorList>
    </citation>
    <scope>NUCLEOTIDE SEQUENCE [LARGE SCALE GENOMIC DNA]</scope>
    <source>
        <strain evidence="1 2">DSM 19034</strain>
    </source>
</reference>